<keyword evidence="2" id="KW-1185">Reference proteome</keyword>
<gene>
    <name evidence="1" type="ORF">J4P68_00190</name>
</gene>
<proteinExistence type="predicted"/>
<protein>
    <submittedName>
        <fullName evidence="1">Uncharacterized protein</fullName>
    </submittedName>
</protein>
<evidence type="ECO:0000313" key="1">
    <source>
        <dbReference type="EMBL" id="MBO1427854.1"/>
    </source>
</evidence>
<dbReference type="RefSeq" id="WP_207829615.1">
    <property type="nucleotide sequence ID" value="NZ_CP088282.1"/>
</dbReference>
<sequence>MPPRARIARSSAISGQPVTLRLLALGHHFVRRPRGGWRLGARTLRDDTAARLVARGLAEIVDDRLQRKAKAAP</sequence>
<name>A0ABS3M8Q3_9BRAD</name>
<accession>A0ABS3M8Q3</accession>
<comment type="caution">
    <text evidence="1">The sequence shown here is derived from an EMBL/GenBank/DDBJ whole genome shotgun (WGS) entry which is preliminary data.</text>
</comment>
<dbReference type="EMBL" id="JAGEPA010000001">
    <property type="protein sequence ID" value="MBO1427854.1"/>
    <property type="molecule type" value="Genomic_DNA"/>
</dbReference>
<reference evidence="1" key="1">
    <citation type="journal article" date="2021" name="Int. J. Syst. Evol. Microbiol.">
        <title>Bradyrhizobium septentrionale sp. nov. (sv. septentrionale) and Bradyrhizobium quebecense sp. nov. (sv. septentrionale) associated with legumes native to Canada possess rearranged symbiosis genes and numerous insertion sequences.</title>
        <authorList>
            <person name="Bromfield E.S.P."/>
            <person name="Cloutier S."/>
        </authorList>
    </citation>
    <scope>NUCLEOTIDE SEQUENCE</scope>
    <source>
        <strain evidence="1">12S5</strain>
    </source>
</reference>
<dbReference type="Proteomes" id="UP000692816">
    <property type="component" value="Unassembled WGS sequence"/>
</dbReference>
<organism evidence="1 2">
    <name type="scientific">Bradyrhizobium quebecense</name>
    <dbReference type="NCBI Taxonomy" id="2748629"/>
    <lineage>
        <taxon>Bacteria</taxon>
        <taxon>Pseudomonadati</taxon>
        <taxon>Pseudomonadota</taxon>
        <taxon>Alphaproteobacteria</taxon>
        <taxon>Hyphomicrobiales</taxon>
        <taxon>Nitrobacteraceae</taxon>
        <taxon>Bradyrhizobium</taxon>
    </lineage>
</organism>
<evidence type="ECO:0000313" key="2">
    <source>
        <dbReference type="Proteomes" id="UP000692816"/>
    </source>
</evidence>